<evidence type="ECO:0000313" key="3">
    <source>
        <dbReference type="Proteomes" id="UP000318294"/>
    </source>
</evidence>
<evidence type="ECO:0008006" key="4">
    <source>
        <dbReference type="Google" id="ProtNLM"/>
    </source>
</evidence>
<feature type="region of interest" description="Disordered" evidence="1">
    <location>
        <begin position="305"/>
        <end position="337"/>
    </location>
</feature>
<keyword evidence="3" id="KW-1185">Reference proteome</keyword>
<dbReference type="AlphaFoldDB" id="A0A554X9V7"/>
<accession>A0A554X9V7</accession>
<feature type="compositionally biased region" description="Low complexity" evidence="1">
    <location>
        <begin position="306"/>
        <end position="337"/>
    </location>
</feature>
<dbReference type="Proteomes" id="UP000318294">
    <property type="component" value="Unassembled WGS sequence"/>
</dbReference>
<protein>
    <recommendedName>
        <fullName evidence="4">Cofactor-independent phosphoglycerate mutase</fullName>
    </recommendedName>
</protein>
<dbReference type="RefSeq" id="WP_144328940.1">
    <property type="nucleotide sequence ID" value="NZ_VJON01000037.1"/>
</dbReference>
<dbReference type="OrthoDB" id="5295974at2"/>
<sequence>MTAAPHLIIAHAAPPPDRTPTTPPLLPRLLQHAVVEASHAGDGWSLTPPHEHALATALGWPITDGALPWAAWHAQRIGVACAWLHPCHWQPSLDHVRIVPPAALDIRSEEATALASALARLAADDGLTLHIETAQRWRLEGAALAHWRGASLDRVAHQRADPWWQRQGAASADHPAVRALLRLLTEAQMLFADHAANDARARRGQPALNGVWLDGAGVWDGCGPSPAQADAAVVDLWDGTGPLDDAADWAAAWARLQTAVLQPWARSAIAAPGTPRPLRLTLCGTRGWRRWRLHARTVAEVAGTVPASRAASDRGSAADAPDAPAADTAAPMHSAATGPRRSRWLRWWPWGRADATDDPTDPLPWWSEL</sequence>
<gene>
    <name evidence="2" type="ORF">Tchar_02045</name>
</gene>
<evidence type="ECO:0000313" key="2">
    <source>
        <dbReference type="EMBL" id="TSE32601.1"/>
    </source>
</evidence>
<comment type="caution">
    <text evidence="2">The sequence shown here is derived from an EMBL/GenBank/DDBJ whole genome shotgun (WGS) entry which is preliminary data.</text>
</comment>
<evidence type="ECO:0000256" key="1">
    <source>
        <dbReference type="SAM" id="MobiDB-lite"/>
    </source>
</evidence>
<dbReference type="EMBL" id="VJON01000037">
    <property type="protein sequence ID" value="TSE32601.1"/>
    <property type="molecule type" value="Genomic_DNA"/>
</dbReference>
<proteinExistence type="predicted"/>
<organism evidence="2 3">
    <name type="scientific">Tepidimonas charontis</name>
    <dbReference type="NCBI Taxonomy" id="2267262"/>
    <lineage>
        <taxon>Bacteria</taxon>
        <taxon>Pseudomonadati</taxon>
        <taxon>Pseudomonadota</taxon>
        <taxon>Betaproteobacteria</taxon>
        <taxon>Burkholderiales</taxon>
        <taxon>Tepidimonas</taxon>
    </lineage>
</organism>
<name>A0A554X9V7_9BURK</name>
<reference evidence="2 3" key="1">
    <citation type="submission" date="2019-07" db="EMBL/GenBank/DDBJ databases">
        <title>Tepidimonas charontis SPSP-6 draft genome.</title>
        <authorList>
            <person name="Da Costa M.S."/>
            <person name="Froufe H.J.C."/>
            <person name="Egas C."/>
            <person name="Albuquerque L."/>
        </authorList>
    </citation>
    <scope>NUCLEOTIDE SEQUENCE [LARGE SCALE GENOMIC DNA]</scope>
    <source>
        <strain evidence="2 3">SPSP-6</strain>
    </source>
</reference>